<sequence length="569" mass="62743">MEENEGSPQLKGIVIISLPPPENPSLGKTITAITFSENTQSPIRQAPVPVHQVEPLGPSSQPPQSQENHEVQGRFSSRSLLFSSPVVFSCLLSLSLIALFYWVSSTREILYELRDADNDHTSNSIIFPLYPKLGTGGNVPPDAELKLGKFVDSNSKNVMETLDGRKLVKSMISESKVDSTTIFPVSGNIHSEGLFYTFLLVGNPPKPYFLDVDTGSDLTWIQCDAPCTSCGKGAHPFYKPKKGDLIHSKDSYCVEVQKPQGTECETCHQCDYEIEYADSSSSVGVLVKDKFHLMISNGSLVKPNLVFGCAYDQQGLLLKSLAKTDGILGLSRGKISLPSQLATHGNIKNVVAHCLASDVRGGGYVFLGDDFVPEQQMVWVPMLSTPSANSYHAEVTKISYGGKQISLGITGNGLRRVVFDSGSSYTYFPKQAYNDLVANLEDISSAKGLFLDASDDTLPICWRAKYPVRSIDELRKIFKPLEFHFGSKWWITSRKLHIPPEGYLITSNKGNVCLGILEGSYIDDGWSVIVGDISLRDQLFVYDNEKQKIGWIRSDCRRPQTTFDTLLVS</sequence>
<evidence type="ECO:0000313" key="2">
    <source>
        <dbReference type="Proteomes" id="UP001060085"/>
    </source>
</evidence>
<name>A0ACC0AH75_CATRO</name>
<evidence type="ECO:0000313" key="1">
    <source>
        <dbReference type="EMBL" id="KAI5660174.1"/>
    </source>
</evidence>
<protein>
    <submittedName>
        <fullName evidence="1">Uncharacterized protein</fullName>
    </submittedName>
</protein>
<dbReference type="Proteomes" id="UP001060085">
    <property type="component" value="Linkage Group LG06"/>
</dbReference>
<comment type="caution">
    <text evidence="1">The sequence shown here is derived from an EMBL/GenBank/DDBJ whole genome shotgun (WGS) entry which is preliminary data.</text>
</comment>
<keyword evidence="2" id="KW-1185">Reference proteome</keyword>
<dbReference type="EMBL" id="CM044706">
    <property type="protein sequence ID" value="KAI5660174.1"/>
    <property type="molecule type" value="Genomic_DNA"/>
</dbReference>
<proteinExistence type="predicted"/>
<reference evidence="2" key="1">
    <citation type="journal article" date="2023" name="Nat. Plants">
        <title>Single-cell RNA sequencing provides a high-resolution roadmap for understanding the multicellular compartmentation of specialized metabolism.</title>
        <authorList>
            <person name="Sun S."/>
            <person name="Shen X."/>
            <person name="Li Y."/>
            <person name="Li Y."/>
            <person name="Wang S."/>
            <person name="Li R."/>
            <person name="Zhang H."/>
            <person name="Shen G."/>
            <person name="Guo B."/>
            <person name="Wei J."/>
            <person name="Xu J."/>
            <person name="St-Pierre B."/>
            <person name="Chen S."/>
            <person name="Sun C."/>
        </authorList>
    </citation>
    <scope>NUCLEOTIDE SEQUENCE [LARGE SCALE GENOMIC DNA]</scope>
</reference>
<organism evidence="1 2">
    <name type="scientific">Catharanthus roseus</name>
    <name type="common">Madagascar periwinkle</name>
    <name type="synonym">Vinca rosea</name>
    <dbReference type="NCBI Taxonomy" id="4058"/>
    <lineage>
        <taxon>Eukaryota</taxon>
        <taxon>Viridiplantae</taxon>
        <taxon>Streptophyta</taxon>
        <taxon>Embryophyta</taxon>
        <taxon>Tracheophyta</taxon>
        <taxon>Spermatophyta</taxon>
        <taxon>Magnoliopsida</taxon>
        <taxon>eudicotyledons</taxon>
        <taxon>Gunneridae</taxon>
        <taxon>Pentapetalae</taxon>
        <taxon>asterids</taxon>
        <taxon>lamiids</taxon>
        <taxon>Gentianales</taxon>
        <taxon>Apocynaceae</taxon>
        <taxon>Rauvolfioideae</taxon>
        <taxon>Vinceae</taxon>
        <taxon>Catharanthinae</taxon>
        <taxon>Catharanthus</taxon>
    </lineage>
</organism>
<gene>
    <name evidence="1" type="ORF">M9H77_28967</name>
</gene>
<accession>A0ACC0AH75</accession>